<keyword evidence="2" id="KW-1185">Reference proteome</keyword>
<dbReference type="HOGENOM" id="CLU_017078_0_0_6"/>
<gene>
    <name evidence="1" type="ordered locus">CKO_05014</name>
</gene>
<evidence type="ECO:0000313" key="2">
    <source>
        <dbReference type="Proteomes" id="UP000008148"/>
    </source>
</evidence>
<organism evidence="1 2">
    <name type="scientific">Citrobacter koseri (strain ATCC BAA-895 / CDC 4225-83 / SGSC4696)</name>
    <dbReference type="NCBI Taxonomy" id="290338"/>
    <lineage>
        <taxon>Bacteria</taxon>
        <taxon>Pseudomonadati</taxon>
        <taxon>Pseudomonadota</taxon>
        <taxon>Gammaproteobacteria</taxon>
        <taxon>Enterobacterales</taxon>
        <taxon>Enterobacteriaceae</taxon>
        <taxon>Citrobacter</taxon>
    </lineage>
</organism>
<proteinExistence type="predicted"/>
<reference evidence="1 2" key="1">
    <citation type="submission" date="2007-08" db="EMBL/GenBank/DDBJ databases">
        <authorList>
            <consortium name="The Citrobacter koseri Genome Sequencing Project"/>
            <person name="McClelland M."/>
            <person name="Sanderson E.K."/>
            <person name="Porwollik S."/>
            <person name="Spieth J."/>
            <person name="Clifton W.S."/>
            <person name="Latreille P."/>
            <person name="Courtney L."/>
            <person name="Wang C."/>
            <person name="Pepin K."/>
            <person name="Bhonagiri V."/>
            <person name="Nash W."/>
            <person name="Johnson M."/>
            <person name="Thiruvilangam P."/>
            <person name="Wilson R."/>
        </authorList>
    </citation>
    <scope>NUCLEOTIDE SEQUENCE [LARGE SCALE GENOMIC DNA]</scope>
    <source>
        <strain evidence="2">ATCC BAA-895 / CDC 4225-83 / SGSC4696</strain>
    </source>
</reference>
<dbReference type="KEGG" id="cko:CKO_05014"/>
<dbReference type="AlphaFoldDB" id="A8ARE5"/>
<accession>A8ARE5</accession>
<name>A8ARE5_CITK8</name>
<protein>
    <submittedName>
        <fullName evidence="1">Uncharacterized protein</fullName>
    </submittedName>
</protein>
<sequence>MQSQSNFLWFLQRCRIDTIVQHFVGLRQNVGHTFVRRRQRGGFFQRAEVRHGLHTGIEIRRTGRTTRQNRLNGVHGVTFILIPGAETTEHKVDNVINHIRVGQLVAVQTRRFFGQRFQIQIQVLLNDDTQHAQRGTTQRERVFIAFRMLTDTEDPRQRVHLVGNRQRAGNRVRRQVITGKARLILLVQRDSYIFRFAVMARVVHPHDALRVGELKDHVGHQVTFRQQARTGSVVDIRANLFSNPARQRLNTVGLVAQRTQLLLEQHGLQTRQVIFQTFFTVGIEEELGICQTRTHHLLVTGDDLLRIFRFDVRHEDKVRQQFAVCGVNREVFLVALHGVNQRFRRHREEFLFEFRRQHHRPFHQRSDLFQQALAQVSVTANLTRRFFCIGFDFRFTRFVISNNFTALQQDLRILVSSVDGDFRLAHKTMAANDAIGLDTQNRCRNELVAQQQRYGVYRTHEVNVRRAPAHQFRNRQFRQRGGNHVRQQRFCAFAFHMRAIQQPFAFVSGQTFSLVHGNAATTRPAFRRFARFAFRVKRLGNRRAAFFNFAIGLRSSKIRHFQRQTARCGEPLYVAVCEASVIQLRSNVRSKGLRQAAQGFWWQLFSADFHQKSFLRHGRLLFVFVAHREAKGFTGSVVSFCHCFGQGANAQDVALTLGNGDGFTRIQQVKAMGGFQNTLVSRQRQRVFQRQQLLCFFLILFETGEQEIHIGVFEVVGGLLHFVLMEHVAIGGFTQRAVAPDQVVNAVYALNVHSQTFQAVGDLTGNRLTLQTANLLEVGELSHFHAVQPHFPTQTPGAQRRVFPVIFHETDIVDSRVHPQLFQRTEIQLLDVIRRWLNHHLELIVVL</sequence>
<evidence type="ECO:0000313" key="1">
    <source>
        <dbReference type="EMBL" id="ABV16057.1"/>
    </source>
</evidence>
<dbReference type="Proteomes" id="UP000008148">
    <property type="component" value="Chromosome"/>
</dbReference>
<dbReference type="EMBL" id="CP000822">
    <property type="protein sequence ID" value="ABV16057.1"/>
    <property type="molecule type" value="Genomic_DNA"/>
</dbReference>
<dbReference type="AntiFam" id="ANF00213">
    <property type="entry name" value="Shadow ORF (opposite glyS)"/>
</dbReference>